<dbReference type="EMBL" id="JAUQSY010000009">
    <property type="protein sequence ID" value="MDO7876011.1"/>
    <property type="molecule type" value="Genomic_DNA"/>
</dbReference>
<dbReference type="RefSeq" id="WP_305007343.1">
    <property type="nucleotide sequence ID" value="NZ_JAUQSY010000009.1"/>
</dbReference>
<sequence length="174" mass="20345">MLKFLQFYLGEHYFLSEDDQFGSYLFAQMRRPRRDARRDHVLEGYAGQWRVYYGAVPAKKLGLRLTGKVVQKFNKWVDGVMKTEMVGYINCEVKHGNKIKYAIEEYLTEHGMSEEDVQVETLYKHYQRKSNKRKAKKKEGVVRPGRPEAELRKDLRRLPLPVPAVPSVVARPVA</sequence>
<proteinExistence type="predicted"/>
<organism evidence="2 3">
    <name type="scientific">Hymenobacter aranciens</name>
    <dbReference type="NCBI Taxonomy" id="3063996"/>
    <lineage>
        <taxon>Bacteria</taxon>
        <taxon>Pseudomonadati</taxon>
        <taxon>Bacteroidota</taxon>
        <taxon>Cytophagia</taxon>
        <taxon>Cytophagales</taxon>
        <taxon>Hymenobacteraceae</taxon>
        <taxon>Hymenobacter</taxon>
    </lineage>
</organism>
<keyword evidence="3" id="KW-1185">Reference proteome</keyword>
<dbReference type="Proteomes" id="UP001176429">
    <property type="component" value="Unassembled WGS sequence"/>
</dbReference>
<feature type="compositionally biased region" description="Basic residues" evidence="1">
    <location>
        <begin position="128"/>
        <end position="137"/>
    </location>
</feature>
<reference evidence="2" key="1">
    <citation type="submission" date="2023-07" db="EMBL/GenBank/DDBJ databases">
        <authorList>
            <person name="Kim M.K."/>
        </authorList>
    </citation>
    <scope>NUCLEOTIDE SEQUENCE</scope>
    <source>
        <strain evidence="2">ASUV-10-1</strain>
    </source>
</reference>
<feature type="region of interest" description="Disordered" evidence="1">
    <location>
        <begin position="128"/>
        <end position="148"/>
    </location>
</feature>
<feature type="compositionally biased region" description="Basic and acidic residues" evidence="1">
    <location>
        <begin position="138"/>
        <end position="148"/>
    </location>
</feature>
<gene>
    <name evidence="2" type="ORF">Q5H93_14805</name>
</gene>
<protein>
    <submittedName>
        <fullName evidence="2">Uncharacterized protein</fullName>
    </submittedName>
</protein>
<evidence type="ECO:0000256" key="1">
    <source>
        <dbReference type="SAM" id="MobiDB-lite"/>
    </source>
</evidence>
<evidence type="ECO:0000313" key="3">
    <source>
        <dbReference type="Proteomes" id="UP001176429"/>
    </source>
</evidence>
<comment type="caution">
    <text evidence="2">The sequence shown here is derived from an EMBL/GenBank/DDBJ whole genome shotgun (WGS) entry which is preliminary data.</text>
</comment>
<accession>A0ABT9BH78</accession>
<name>A0ABT9BH78_9BACT</name>
<evidence type="ECO:0000313" key="2">
    <source>
        <dbReference type="EMBL" id="MDO7876011.1"/>
    </source>
</evidence>